<keyword evidence="2" id="KW-1185">Reference proteome</keyword>
<organism evidence="1 2">
    <name type="scientific">Gossypium harknessii</name>
    <dbReference type="NCBI Taxonomy" id="34285"/>
    <lineage>
        <taxon>Eukaryota</taxon>
        <taxon>Viridiplantae</taxon>
        <taxon>Streptophyta</taxon>
        <taxon>Embryophyta</taxon>
        <taxon>Tracheophyta</taxon>
        <taxon>Spermatophyta</taxon>
        <taxon>Magnoliopsida</taxon>
        <taxon>eudicotyledons</taxon>
        <taxon>Gunneridae</taxon>
        <taxon>Pentapetalae</taxon>
        <taxon>rosids</taxon>
        <taxon>malvids</taxon>
        <taxon>Malvales</taxon>
        <taxon>Malvaceae</taxon>
        <taxon>Malvoideae</taxon>
        <taxon>Gossypium</taxon>
    </lineage>
</organism>
<dbReference type="AlphaFoldDB" id="A0A7J9GBC2"/>
<sequence>MHSRTLGRIQRIVGGNIIGL</sequence>
<gene>
    <name evidence="1" type="ORF">Gohar_019162</name>
</gene>
<name>A0A7J9GBC2_9ROSI</name>
<dbReference type="Proteomes" id="UP000593560">
    <property type="component" value="Unassembled WGS sequence"/>
</dbReference>
<protein>
    <submittedName>
        <fullName evidence="1">Uncharacterized protein</fullName>
    </submittedName>
</protein>
<dbReference type="EMBL" id="JABFAD010000003">
    <property type="protein sequence ID" value="MBA0794877.1"/>
    <property type="molecule type" value="Genomic_DNA"/>
</dbReference>
<feature type="non-terminal residue" evidence="1">
    <location>
        <position position="20"/>
    </location>
</feature>
<evidence type="ECO:0000313" key="1">
    <source>
        <dbReference type="EMBL" id="MBA0794877.1"/>
    </source>
</evidence>
<evidence type="ECO:0000313" key="2">
    <source>
        <dbReference type="Proteomes" id="UP000593560"/>
    </source>
</evidence>
<accession>A0A7J9GBC2</accession>
<comment type="caution">
    <text evidence="1">The sequence shown here is derived from an EMBL/GenBank/DDBJ whole genome shotgun (WGS) entry which is preliminary data.</text>
</comment>
<reference evidence="1 2" key="1">
    <citation type="journal article" date="2019" name="Genome Biol. Evol.">
        <title>Insights into the evolution of the New World diploid cottons (Gossypium, subgenus Houzingenia) based on genome sequencing.</title>
        <authorList>
            <person name="Grover C.E."/>
            <person name="Arick M.A. 2nd"/>
            <person name="Thrash A."/>
            <person name="Conover J.L."/>
            <person name="Sanders W.S."/>
            <person name="Peterson D.G."/>
            <person name="Frelichowski J.E."/>
            <person name="Scheffler J.A."/>
            <person name="Scheffler B.E."/>
            <person name="Wendel J.F."/>
        </authorList>
    </citation>
    <scope>NUCLEOTIDE SEQUENCE [LARGE SCALE GENOMIC DNA]</scope>
    <source>
        <strain evidence="1">0</strain>
        <tissue evidence="1">Leaf</tissue>
    </source>
</reference>
<proteinExistence type="predicted"/>